<gene>
    <name evidence="1" type="ORF">BDM02DRAFT_3110679</name>
</gene>
<evidence type="ECO:0000313" key="1">
    <source>
        <dbReference type="EMBL" id="KAF9651539.1"/>
    </source>
</evidence>
<keyword evidence="2" id="KW-1185">Reference proteome</keyword>
<protein>
    <submittedName>
        <fullName evidence="1">Uncharacterized protein</fullName>
    </submittedName>
</protein>
<sequence length="455" mass="50866">MKLTDVEKMYPFDGIHFLHNLPPVHLPHEEVGIIRRKAHNIYRKAVHAGKWQNFAAGIGTGAAYASLHGLHWHPRWITIIELVLFFTNVAVFSVNLILLTINTLSHLRKDVLQNHLIDPSTPLFAPLIVLDYGTICIGVILYAHELGASRMNSFQGLFWSYMALTVIVCTSMTFVWFGWGKSFHLRSFAMTGAFLVFPLMLVGTIAFNTLAIIEPMDSSAFAIWALGYVFQGLGMAITFIFITVHFYRAIRYGFPRGAAANSTFVSVGPPGFTALAILQLGSHGRQILPIHTPLSQEAADIIYYSSIPMALCLVGVSLYCWMFAIIPWVFTSTKHIMYNPAGAWPLTFPCTGFTLALGALGNIFQSHAFWILQAFFTGYICLAFVVLLPSWLYRIVVPPDPGVLAARGKYFEEAYDHLNFWSSARLAEEAERDYFTTLASKHHEDENPVGPSAFM</sequence>
<comment type="caution">
    <text evidence="1">The sequence shown here is derived from an EMBL/GenBank/DDBJ whole genome shotgun (WGS) entry which is preliminary data.</text>
</comment>
<name>A0ACB6ZPT8_THEGA</name>
<proteinExistence type="predicted"/>
<organism evidence="1 2">
    <name type="scientific">Thelephora ganbajun</name>
    <name type="common">Ganba fungus</name>
    <dbReference type="NCBI Taxonomy" id="370292"/>
    <lineage>
        <taxon>Eukaryota</taxon>
        <taxon>Fungi</taxon>
        <taxon>Dikarya</taxon>
        <taxon>Basidiomycota</taxon>
        <taxon>Agaricomycotina</taxon>
        <taxon>Agaricomycetes</taxon>
        <taxon>Thelephorales</taxon>
        <taxon>Thelephoraceae</taxon>
        <taxon>Thelephora</taxon>
    </lineage>
</organism>
<reference evidence="1" key="1">
    <citation type="submission" date="2019-10" db="EMBL/GenBank/DDBJ databases">
        <authorList>
            <consortium name="DOE Joint Genome Institute"/>
            <person name="Kuo A."/>
            <person name="Miyauchi S."/>
            <person name="Kiss E."/>
            <person name="Drula E."/>
            <person name="Kohler A."/>
            <person name="Sanchez-Garcia M."/>
            <person name="Andreopoulos B."/>
            <person name="Barry K.W."/>
            <person name="Bonito G."/>
            <person name="Buee M."/>
            <person name="Carver A."/>
            <person name="Chen C."/>
            <person name="Cichocki N."/>
            <person name="Clum A."/>
            <person name="Culley D."/>
            <person name="Crous P.W."/>
            <person name="Fauchery L."/>
            <person name="Girlanda M."/>
            <person name="Hayes R."/>
            <person name="Keri Z."/>
            <person name="Labutti K."/>
            <person name="Lipzen A."/>
            <person name="Lombard V."/>
            <person name="Magnuson J."/>
            <person name="Maillard F."/>
            <person name="Morin E."/>
            <person name="Murat C."/>
            <person name="Nolan M."/>
            <person name="Ohm R."/>
            <person name="Pangilinan J."/>
            <person name="Pereira M."/>
            <person name="Perotto S."/>
            <person name="Peter M."/>
            <person name="Riley R."/>
            <person name="Sitrit Y."/>
            <person name="Stielow B."/>
            <person name="Szollosi G."/>
            <person name="Zifcakova L."/>
            <person name="Stursova M."/>
            <person name="Spatafora J.W."/>
            <person name="Tedersoo L."/>
            <person name="Vaario L.-M."/>
            <person name="Yamada A."/>
            <person name="Yan M."/>
            <person name="Wang P."/>
            <person name="Xu J."/>
            <person name="Bruns T."/>
            <person name="Baldrian P."/>
            <person name="Vilgalys R."/>
            <person name="Henrissat B."/>
            <person name="Grigoriev I.V."/>
            <person name="Hibbett D."/>
            <person name="Nagy L.G."/>
            <person name="Martin F.M."/>
        </authorList>
    </citation>
    <scope>NUCLEOTIDE SEQUENCE</scope>
    <source>
        <strain evidence="1">P2</strain>
    </source>
</reference>
<dbReference type="EMBL" id="MU117975">
    <property type="protein sequence ID" value="KAF9651539.1"/>
    <property type="molecule type" value="Genomic_DNA"/>
</dbReference>
<accession>A0ACB6ZPT8</accession>
<evidence type="ECO:0000313" key="2">
    <source>
        <dbReference type="Proteomes" id="UP000886501"/>
    </source>
</evidence>
<dbReference type="Proteomes" id="UP000886501">
    <property type="component" value="Unassembled WGS sequence"/>
</dbReference>
<reference evidence="1" key="2">
    <citation type="journal article" date="2020" name="Nat. Commun.">
        <title>Large-scale genome sequencing of mycorrhizal fungi provides insights into the early evolution of symbiotic traits.</title>
        <authorList>
            <person name="Miyauchi S."/>
            <person name="Kiss E."/>
            <person name="Kuo A."/>
            <person name="Drula E."/>
            <person name="Kohler A."/>
            <person name="Sanchez-Garcia M."/>
            <person name="Morin E."/>
            <person name="Andreopoulos B."/>
            <person name="Barry K.W."/>
            <person name="Bonito G."/>
            <person name="Buee M."/>
            <person name="Carver A."/>
            <person name="Chen C."/>
            <person name="Cichocki N."/>
            <person name="Clum A."/>
            <person name="Culley D."/>
            <person name="Crous P.W."/>
            <person name="Fauchery L."/>
            <person name="Girlanda M."/>
            <person name="Hayes R.D."/>
            <person name="Keri Z."/>
            <person name="LaButti K."/>
            <person name="Lipzen A."/>
            <person name="Lombard V."/>
            <person name="Magnuson J."/>
            <person name="Maillard F."/>
            <person name="Murat C."/>
            <person name="Nolan M."/>
            <person name="Ohm R.A."/>
            <person name="Pangilinan J."/>
            <person name="Pereira M.F."/>
            <person name="Perotto S."/>
            <person name="Peter M."/>
            <person name="Pfister S."/>
            <person name="Riley R."/>
            <person name="Sitrit Y."/>
            <person name="Stielow J.B."/>
            <person name="Szollosi G."/>
            <person name="Zifcakova L."/>
            <person name="Stursova M."/>
            <person name="Spatafora J.W."/>
            <person name="Tedersoo L."/>
            <person name="Vaario L.M."/>
            <person name="Yamada A."/>
            <person name="Yan M."/>
            <person name="Wang P."/>
            <person name="Xu J."/>
            <person name="Bruns T."/>
            <person name="Baldrian P."/>
            <person name="Vilgalys R."/>
            <person name="Dunand C."/>
            <person name="Henrissat B."/>
            <person name="Grigoriev I.V."/>
            <person name="Hibbett D."/>
            <person name="Nagy L.G."/>
            <person name="Martin F.M."/>
        </authorList>
    </citation>
    <scope>NUCLEOTIDE SEQUENCE</scope>
    <source>
        <strain evidence="1">P2</strain>
    </source>
</reference>